<dbReference type="EMBL" id="CADCXU010003166">
    <property type="protein sequence ID" value="CAA9995173.1"/>
    <property type="molecule type" value="Genomic_DNA"/>
</dbReference>
<dbReference type="EMBL" id="CADCXU010003167">
    <property type="protein sequence ID" value="CAA9995175.1"/>
    <property type="molecule type" value="Genomic_DNA"/>
</dbReference>
<feature type="non-terminal residue" evidence="1">
    <location>
        <position position="51"/>
    </location>
</feature>
<sequence length="51" mass="5235">IRPGGCGEGTASELASGVEDRRTVVAGSSDYCELWYDRRATEGVTGGSAAI</sequence>
<protein>
    <submittedName>
        <fullName evidence="1">Uncharacterized protein</fullName>
    </submittedName>
</protein>
<keyword evidence="3" id="KW-1185">Reference proteome</keyword>
<evidence type="ECO:0000313" key="2">
    <source>
        <dbReference type="EMBL" id="CAA9995175.1"/>
    </source>
</evidence>
<organism evidence="1 3">
    <name type="scientific">Nesidiocoris tenuis</name>
    <dbReference type="NCBI Taxonomy" id="355587"/>
    <lineage>
        <taxon>Eukaryota</taxon>
        <taxon>Metazoa</taxon>
        <taxon>Ecdysozoa</taxon>
        <taxon>Arthropoda</taxon>
        <taxon>Hexapoda</taxon>
        <taxon>Insecta</taxon>
        <taxon>Pterygota</taxon>
        <taxon>Neoptera</taxon>
        <taxon>Paraneoptera</taxon>
        <taxon>Hemiptera</taxon>
        <taxon>Heteroptera</taxon>
        <taxon>Panheteroptera</taxon>
        <taxon>Cimicomorpha</taxon>
        <taxon>Miridae</taxon>
        <taxon>Dicyphina</taxon>
        <taxon>Nesidiocoris</taxon>
    </lineage>
</organism>
<gene>
    <name evidence="1" type="ORF">NTEN_LOCUS1964</name>
    <name evidence="2" type="ORF">NTEN_LOCUS1966</name>
</gene>
<accession>A0A6H5FZL8</accession>
<proteinExistence type="predicted"/>
<reference evidence="1 3" key="1">
    <citation type="submission" date="2020-02" db="EMBL/GenBank/DDBJ databases">
        <authorList>
            <person name="Ferguson B K."/>
        </authorList>
    </citation>
    <scope>NUCLEOTIDE SEQUENCE [LARGE SCALE GENOMIC DNA]</scope>
</reference>
<feature type="non-terminal residue" evidence="1">
    <location>
        <position position="1"/>
    </location>
</feature>
<evidence type="ECO:0000313" key="1">
    <source>
        <dbReference type="EMBL" id="CAA9995173.1"/>
    </source>
</evidence>
<name>A0A6H5FZL8_9HEMI</name>
<dbReference type="Proteomes" id="UP000479000">
    <property type="component" value="Unassembled WGS sequence"/>
</dbReference>
<evidence type="ECO:0000313" key="3">
    <source>
        <dbReference type="Proteomes" id="UP000479000"/>
    </source>
</evidence>
<dbReference type="AlphaFoldDB" id="A0A6H5FZL8"/>